<keyword evidence="1" id="KW-0175">Coiled coil</keyword>
<evidence type="ECO:0000313" key="4">
    <source>
        <dbReference type="Proteomes" id="UP000199310"/>
    </source>
</evidence>
<dbReference type="STRING" id="29529.SAMN04488122_5028"/>
<evidence type="ECO:0000256" key="1">
    <source>
        <dbReference type="SAM" id="Coils"/>
    </source>
</evidence>
<keyword evidence="4" id="KW-1185">Reference proteome</keyword>
<keyword evidence="2" id="KW-0732">Signal</keyword>
<accession>A0A1I0S927</accession>
<reference evidence="4" key="1">
    <citation type="submission" date="2016-10" db="EMBL/GenBank/DDBJ databases">
        <authorList>
            <person name="Varghese N."/>
            <person name="Submissions S."/>
        </authorList>
    </citation>
    <scope>NUCLEOTIDE SEQUENCE [LARGE SCALE GENOMIC DNA]</scope>
    <source>
        <strain evidence="4">DSM 3695</strain>
    </source>
</reference>
<gene>
    <name evidence="3" type="ORF">SAMN04488122_5028</name>
</gene>
<evidence type="ECO:0000313" key="3">
    <source>
        <dbReference type="EMBL" id="SEW52686.1"/>
    </source>
</evidence>
<protein>
    <recommendedName>
        <fullName evidence="5">Chaperone of endosialidase</fullName>
    </recommendedName>
</protein>
<feature type="chain" id="PRO_5011566044" description="Chaperone of endosialidase" evidence="2">
    <location>
        <begin position="21"/>
        <end position="371"/>
    </location>
</feature>
<dbReference type="AlphaFoldDB" id="A0A1I0S927"/>
<organism evidence="3 4">
    <name type="scientific">Chitinophaga arvensicola</name>
    <dbReference type="NCBI Taxonomy" id="29529"/>
    <lineage>
        <taxon>Bacteria</taxon>
        <taxon>Pseudomonadati</taxon>
        <taxon>Bacteroidota</taxon>
        <taxon>Chitinophagia</taxon>
        <taxon>Chitinophagales</taxon>
        <taxon>Chitinophagaceae</taxon>
        <taxon>Chitinophaga</taxon>
    </lineage>
</organism>
<dbReference type="EMBL" id="FOJG01000002">
    <property type="protein sequence ID" value="SEW52686.1"/>
    <property type="molecule type" value="Genomic_DNA"/>
</dbReference>
<sequence length="371" mass="40439">MRRILYFILFCMTGAVSAQAQFLKVDDNSRTYYVNKPIPGQSRDAQGVDYLLLHELYTGTLLPDMHVYGKITGIRGGMAALGRKWTMEVNTSSANNSTRGSMISYNEASRLVTLVYNSKSYLAIEIANSSSLSAFSFTGYANGETLQLVTGAQVTGVAAFTAFEPIVMQGNVSIGSSSSVARLDIAGGPFWTDYSWKKSIKLYDASAIEFAGGTRSFGLGASGANLYFSHVNSNGTGIPNYFIIADGNTGNVSIGGTAPAANYKLAVEGTLGARRIKVVQNGWPDYVFHPEYQLPSLHEVEQFVKKEKHLEGIPSEKEVAENGLDLGDINHQLLKKVEELTLYIIQLNKNVESLNQKVADQQKTITVLQQK</sequence>
<evidence type="ECO:0008006" key="5">
    <source>
        <dbReference type="Google" id="ProtNLM"/>
    </source>
</evidence>
<dbReference type="Proteomes" id="UP000199310">
    <property type="component" value="Unassembled WGS sequence"/>
</dbReference>
<evidence type="ECO:0000256" key="2">
    <source>
        <dbReference type="SAM" id="SignalP"/>
    </source>
</evidence>
<feature type="signal peptide" evidence="2">
    <location>
        <begin position="1"/>
        <end position="20"/>
    </location>
</feature>
<dbReference type="RefSeq" id="WP_143059266.1">
    <property type="nucleotide sequence ID" value="NZ_FOJG01000002.1"/>
</dbReference>
<proteinExistence type="predicted"/>
<feature type="coiled-coil region" evidence="1">
    <location>
        <begin position="337"/>
        <end position="371"/>
    </location>
</feature>
<name>A0A1I0S927_9BACT</name>
<dbReference type="OrthoDB" id="680331at2"/>